<dbReference type="PANTHER" id="PTHR33222">
    <property type="match status" value="1"/>
</dbReference>
<dbReference type="RefSeq" id="WP_265264787.1">
    <property type="nucleotide sequence ID" value="NZ_JAIHOM010000052.1"/>
</dbReference>
<keyword evidence="6" id="KW-1185">Reference proteome</keyword>
<dbReference type="Pfam" id="PF14159">
    <property type="entry name" value="CAAD"/>
    <property type="match status" value="1"/>
</dbReference>
<organism evidence="5 6">
    <name type="scientific">Spirulina subsalsa FACHB-351</name>
    <dbReference type="NCBI Taxonomy" id="234711"/>
    <lineage>
        <taxon>Bacteria</taxon>
        <taxon>Bacillati</taxon>
        <taxon>Cyanobacteriota</taxon>
        <taxon>Cyanophyceae</taxon>
        <taxon>Spirulinales</taxon>
        <taxon>Spirulinaceae</taxon>
        <taxon>Spirulina</taxon>
    </lineage>
</organism>
<evidence type="ECO:0000256" key="1">
    <source>
        <dbReference type="ARBA" id="ARBA00004141"/>
    </source>
</evidence>
<keyword evidence="3" id="KW-1133">Transmembrane helix</keyword>
<dbReference type="Proteomes" id="UP001526426">
    <property type="component" value="Unassembled WGS sequence"/>
</dbReference>
<gene>
    <name evidence="5" type="ORF">K4A83_11885</name>
</gene>
<feature type="transmembrane region" description="Helical" evidence="3">
    <location>
        <begin position="98"/>
        <end position="118"/>
    </location>
</feature>
<keyword evidence="3" id="KW-0812">Transmembrane</keyword>
<dbReference type="PANTHER" id="PTHR33222:SF4">
    <property type="entry name" value="PROTEIN CURVATURE THYLAKOID 1A, CHLOROPLASTIC"/>
    <property type="match status" value="1"/>
</dbReference>
<feature type="region of interest" description="Disordered" evidence="2">
    <location>
        <begin position="1"/>
        <end position="36"/>
    </location>
</feature>
<feature type="transmembrane region" description="Helical" evidence="3">
    <location>
        <begin position="69"/>
        <end position="92"/>
    </location>
</feature>
<evidence type="ECO:0000313" key="6">
    <source>
        <dbReference type="Proteomes" id="UP001526426"/>
    </source>
</evidence>
<evidence type="ECO:0000256" key="2">
    <source>
        <dbReference type="SAM" id="MobiDB-lite"/>
    </source>
</evidence>
<dbReference type="EMBL" id="JAIHOM010000052">
    <property type="protein sequence ID" value="MCW6036959.1"/>
    <property type="molecule type" value="Genomic_DNA"/>
</dbReference>
<evidence type="ECO:0000313" key="5">
    <source>
        <dbReference type="EMBL" id="MCW6036959.1"/>
    </source>
</evidence>
<comment type="subcellular location">
    <subcellularLocation>
        <location evidence="1">Membrane</location>
        <topology evidence="1">Multi-pass membrane protein</topology>
    </subcellularLocation>
</comment>
<reference evidence="5 6" key="1">
    <citation type="submission" date="2021-08" db="EMBL/GenBank/DDBJ databases">
        <title>Draft genome sequence of Spirulina subsalsa with high tolerance to salinity and hype-accumulation of phycocyanin.</title>
        <authorList>
            <person name="Pei H."/>
            <person name="Jiang L."/>
        </authorList>
    </citation>
    <scope>NUCLEOTIDE SEQUENCE [LARGE SCALE GENOMIC DNA]</scope>
    <source>
        <strain evidence="5 6">FACHB-351</strain>
    </source>
</reference>
<protein>
    <submittedName>
        <fullName evidence="5">CAAD domain-containing protein</fullName>
    </submittedName>
</protein>
<comment type="caution">
    <text evidence="5">The sequence shown here is derived from an EMBL/GenBank/DDBJ whole genome shotgun (WGS) entry which is preliminary data.</text>
</comment>
<accession>A0ABT3L634</accession>
<sequence>MEESNVKTADTTQTPDIKTEPSGAISTTPSATPPLSDQPWQEWLEPVLEFLGKLPDYLGKFFSDYKQPLITVGLIVAGIISVKLTLALLSAINDVPLLAPIFELVGIGYTAWFVYRYLLQSSTRSELLTEFNTLKAEILGTGSKES</sequence>
<evidence type="ECO:0000256" key="3">
    <source>
        <dbReference type="SAM" id="Phobius"/>
    </source>
</evidence>
<feature type="compositionally biased region" description="Polar residues" evidence="2">
    <location>
        <begin position="1"/>
        <end position="16"/>
    </location>
</feature>
<evidence type="ECO:0000259" key="4">
    <source>
        <dbReference type="Pfam" id="PF14159"/>
    </source>
</evidence>
<dbReference type="InterPro" id="IPR025564">
    <property type="entry name" value="CAAD_dom"/>
</dbReference>
<proteinExistence type="predicted"/>
<dbReference type="InterPro" id="IPR033344">
    <property type="entry name" value="CURT1"/>
</dbReference>
<name>A0ABT3L634_9CYAN</name>
<feature type="compositionally biased region" description="Polar residues" evidence="2">
    <location>
        <begin position="24"/>
        <end position="36"/>
    </location>
</feature>
<feature type="domain" description="Cyanobacterial aminoacyl-tRNA synthetase CAAD" evidence="4">
    <location>
        <begin position="56"/>
        <end position="140"/>
    </location>
</feature>
<keyword evidence="3" id="KW-0472">Membrane</keyword>